<dbReference type="PANTHER" id="PTHR45960:SF1">
    <property type="entry name" value="GRB2-ASSOCIATED-BINDING PROTEIN 2"/>
    <property type="match status" value="1"/>
</dbReference>
<dbReference type="AlphaFoldDB" id="G3IK28"/>
<dbReference type="GO" id="GO:0005737">
    <property type="term" value="C:cytoplasm"/>
    <property type="evidence" value="ECO:0007669"/>
    <property type="project" value="TreeGrafter"/>
</dbReference>
<reference evidence="2" key="1">
    <citation type="journal article" date="2011" name="Nat. Biotechnol.">
        <title>The genomic sequence of the Chinese hamster ovary (CHO)-K1 cell line.</title>
        <authorList>
            <person name="Xu X."/>
            <person name="Nagarajan H."/>
            <person name="Lewis N.E."/>
            <person name="Pan S."/>
            <person name="Cai Z."/>
            <person name="Liu X."/>
            <person name="Chen W."/>
            <person name="Xie M."/>
            <person name="Wang W."/>
            <person name="Hammond S."/>
            <person name="Andersen M.R."/>
            <person name="Neff N."/>
            <person name="Passarelli B."/>
            <person name="Koh W."/>
            <person name="Fan H.C."/>
            <person name="Wang J."/>
            <person name="Gui Y."/>
            <person name="Lee K.H."/>
            <person name="Betenbaugh M.J."/>
            <person name="Quake S.R."/>
            <person name="Famili I."/>
            <person name="Palsson B.O."/>
            <person name="Wang J."/>
        </authorList>
    </citation>
    <scope>NUCLEOTIDE SEQUENCE [LARGE SCALE GENOMIC DNA]</scope>
    <source>
        <strain evidence="2">CHO K1 cell line</strain>
    </source>
</reference>
<accession>G3IK28</accession>
<evidence type="ECO:0000313" key="2">
    <source>
        <dbReference type="Proteomes" id="UP000001075"/>
    </source>
</evidence>
<name>G3IK28_CRIGR</name>
<gene>
    <name evidence="1" type="ORF">I79_024224</name>
</gene>
<dbReference type="STRING" id="10029.G3IK28"/>
<sequence length="117" mass="13231">MSGDSGVLEYYKNEHSKKPLWIINLNFYSEDSRTPVPSGTNNPAPKKSTGNVNHIALDFQLFSLSPHLKASTSSVALNEKVEYAQVNKEKTQALQKTMQEWTKMQQSSRPSKDAMLW</sequence>
<organism evidence="1 2">
    <name type="scientific">Cricetulus griseus</name>
    <name type="common">Chinese hamster</name>
    <name type="synonym">Cricetulus barabensis griseus</name>
    <dbReference type="NCBI Taxonomy" id="10029"/>
    <lineage>
        <taxon>Eukaryota</taxon>
        <taxon>Metazoa</taxon>
        <taxon>Chordata</taxon>
        <taxon>Craniata</taxon>
        <taxon>Vertebrata</taxon>
        <taxon>Euteleostomi</taxon>
        <taxon>Mammalia</taxon>
        <taxon>Eutheria</taxon>
        <taxon>Euarchontoglires</taxon>
        <taxon>Glires</taxon>
        <taxon>Rodentia</taxon>
        <taxon>Myomorpha</taxon>
        <taxon>Muroidea</taxon>
        <taxon>Cricetidae</taxon>
        <taxon>Cricetinae</taxon>
        <taxon>Cricetulus</taxon>
    </lineage>
</organism>
<dbReference type="EMBL" id="JH003477">
    <property type="protein sequence ID" value="EGW13646.1"/>
    <property type="molecule type" value="Genomic_DNA"/>
</dbReference>
<evidence type="ECO:0000313" key="1">
    <source>
        <dbReference type="EMBL" id="EGW13646.1"/>
    </source>
</evidence>
<protein>
    <submittedName>
        <fullName evidence="1">GRB2-associated-binding protein 2</fullName>
    </submittedName>
</protein>
<dbReference type="Proteomes" id="UP000001075">
    <property type="component" value="Unassembled WGS sequence"/>
</dbReference>
<dbReference type="GO" id="GO:0005068">
    <property type="term" value="F:transmembrane receptor protein tyrosine kinase adaptor activity"/>
    <property type="evidence" value="ECO:0007669"/>
    <property type="project" value="TreeGrafter"/>
</dbReference>
<proteinExistence type="predicted"/>
<dbReference type="PANTHER" id="PTHR45960">
    <property type="entry name" value="GRB2-ASSOCIATED-BINDING PROTEIN"/>
    <property type="match status" value="1"/>
</dbReference>
<dbReference type="InParanoid" id="G3IK28"/>
<dbReference type="InterPro" id="IPR046355">
    <property type="entry name" value="Gab1-4-like"/>
</dbReference>